<evidence type="ECO:0000313" key="2">
    <source>
        <dbReference type="Proteomes" id="UP000223968"/>
    </source>
</evidence>
<gene>
    <name evidence="1" type="ORF">AJ79_06275</name>
</gene>
<comment type="caution">
    <text evidence="1">The sequence shown here is derived from an EMBL/GenBank/DDBJ whole genome shotgun (WGS) entry which is preliminary data.</text>
</comment>
<keyword evidence="2" id="KW-1185">Reference proteome</keyword>
<accession>A0A2B7XF58</accession>
<protein>
    <submittedName>
        <fullName evidence="1">Uncharacterized protein</fullName>
    </submittedName>
</protein>
<dbReference type="AlphaFoldDB" id="A0A2B7XF58"/>
<proteinExistence type="predicted"/>
<evidence type="ECO:0000313" key="1">
    <source>
        <dbReference type="EMBL" id="PGH07540.1"/>
    </source>
</evidence>
<sequence>MGYGNEREVGDGTGLPESLEKRSLLPAIGFAVIDAHVHVCMLNREVGLRSRKLKSPGSKARDAILT</sequence>
<organism evidence="1 2">
    <name type="scientific">Helicocarpus griseus UAMH5409</name>
    <dbReference type="NCBI Taxonomy" id="1447875"/>
    <lineage>
        <taxon>Eukaryota</taxon>
        <taxon>Fungi</taxon>
        <taxon>Dikarya</taxon>
        <taxon>Ascomycota</taxon>
        <taxon>Pezizomycotina</taxon>
        <taxon>Eurotiomycetes</taxon>
        <taxon>Eurotiomycetidae</taxon>
        <taxon>Onygenales</taxon>
        <taxon>Ajellomycetaceae</taxon>
        <taxon>Helicocarpus</taxon>
    </lineage>
</organism>
<dbReference type="Proteomes" id="UP000223968">
    <property type="component" value="Unassembled WGS sequence"/>
</dbReference>
<name>A0A2B7XF58_9EURO</name>
<dbReference type="EMBL" id="PDNB01000109">
    <property type="protein sequence ID" value="PGH07540.1"/>
    <property type="molecule type" value="Genomic_DNA"/>
</dbReference>
<reference evidence="1 2" key="1">
    <citation type="submission" date="2017-10" db="EMBL/GenBank/DDBJ databases">
        <title>Comparative genomics in systemic dimorphic fungi from Ajellomycetaceae.</title>
        <authorList>
            <person name="Munoz J.F."/>
            <person name="Mcewen J.G."/>
            <person name="Clay O.K."/>
            <person name="Cuomo C.A."/>
        </authorList>
    </citation>
    <scope>NUCLEOTIDE SEQUENCE [LARGE SCALE GENOMIC DNA]</scope>
    <source>
        <strain evidence="1 2">UAMH5409</strain>
    </source>
</reference>